<dbReference type="KEGG" id="ptaw:DW352_03600"/>
<evidence type="ECO:0000313" key="2">
    <source>
        <dbReference type="EMBL" id="AXK79682.1"/>
    </source>
</evidence>
<feature type="signal peptide" evidence="1">
    <location>
        <begin position="1"/>
        <end position="25"/>
    </location>
</feature>
<evidence type="ECO:0008006" key="4">
    <source>
        <dbReference type="Google" id="ProtNLM"/>
    </source>
</evidence>
<dbReference type="GO" id="GO:0008237">
    <property type="term" value="F:metallopeptidase activity"/>
    <property type="evidence" value="ECO:0007669"/>
    <property type="project" value="InterPro"/>
</dbReference>
<feature type="chain" id="PRO_5016989335" description="Peptidase M10 metallopeptidase domain-containing protein" evidence="1">
    <location>
        <begin position="26"/>
        <end position="450"/>
    </location>
</feature>
<dbReference type="InterPro" id="IPR024079">
    <property type="entry name" value="MetalloPept_cat_dom_sf"/>
</dbReference>
<dbReference type="Gene3D" id="3.40.390.10">
    <property type="entry name" value="Collagenase (Catalytic Domain)"/>
    <property type="match status" value="1"/>
</dbReference>
<evidence type="ECO:0000256" key="1">
    <source>
        <dbReference type="SAM" id="SignalP"/>
    </source>
</evidence>
<accession>A0A345ZRY5</accession>
<dbReference type="RefSeq" id="WP_115688614.1">
    <property type="nucleotide sequence ID" value="NZ_CP031417.1"/>
</dbReference>
<reference evidence="2 3" key="1">
    <citation type="submission" date="2018-07" db="EMBL/GenBank/DDBJ databases">
        <authorList>
            <person name="Quirk P.G."/>
            <person name="Krulwich T.A."/>
        </authorList>
    </citation>
    <scope>NUCLEOTIDE SEQUENCE [LARGE SCALE GENOMIC DNA]</scope>
    <source>
        <strain evidence="2 3">CC-BB4</strain>
    </source>
</reference>
<name>A0A345ZRY5_9HYPH</name>
<keyword evidence="1" id="KW-0732">Signal</keyword>
<dbReference type="EMBL" id="CP031417">
    <property type="protein sequence ID" value="AXK79682.1"/>
    <property type="molecule type" value="Genomic_DNA"/>
</dbReference>
<gene>
    <name evidence="2" type="ORF">DW352_03600</name>
</gene>
<protein>
    <recommendedName>
        <fullName evidence="4">Peptidase M10 metallopeptidase domain-containing protein</fullName>
    </recommendedName>
</protein>
<sequence>MKILILRSMLLSCAFLLANIGLAYAQNAGSGKTYDLCVMKFAKIDFTESELDQVLARATQILSQASSDAPSCDKLAVRRVGPITSYDDDLPRSVATGLDFEKLTSVPCVKVVQRISWCSGPILRGGALGCSPVPGTSMVVVRTFPGLDHTFNQGVEPVTWLHELGHTLGLPHNDADNLDVMAPGISPATVRVAIEECEVYAGLRPGALMVAGAASPNDGNNSAAMAVPRIMPAESASPADKNASPVPLEEFVKKPFGVEQISAAEAYKDQVRTAETLLFDPSYLNFKNNIVALLAVIGTPETIPVLEKLIRTPIVDGVDSPDALAHFAALTSIGTIANRYKLNDDKVTVLKTAQDPQFWQRLMPAKTSAQTPLDEGDIQSLTRDLAIQSLQGYALTGSKQAEDFLKSEKNALPHAALPEPVKKDRDQLLDQALKVNSLSKTQGALKVFDR</sequence>
<keyword evidence="3" id="KW-1185">Reference proteome</keyword>
<proteinExistence type="predicted"/>
<dbReference type="AlphaFoldDB" id="A0A345ZRY5"/>
<evidence type="ECO:0000313" key="3">
    <source>
        <dbReference type="Proteomes" id="UP000254889"/>
    </source>
</evidence>
<organism evidence="2 3">
    <name type="scientific">Pseudolabrys taiwanensis</name>
    <dbReference type="NCBI Taxonomy" id="331696"/>
    <lineage>
        <taxon>Bacteria</taxon>
        <taxon>Pseudomonadati</taxon>
        <taxon>Pseudomonadota</taxon>
        <taxon>Alphaproteobacteria</taxon>
        <taxon>Hyphomicrobiales</taxon>
        <taxon>Xanthobacteraceae</taxon>
        <taxon>Pseudolabrys</taxon>
    </lineage>
</organism>
<dbReference type="OrthoDB" id="733404at2"/>
<dbReference type="Proteomes" id="UP000254889">
    <property type="component" value="Chromosome"/>
</dbReference>
<dbReference type="SUPFAM" id="SSF55486">
    <property type="entry name" value="Metalloproteases ('zincins'), catalytic domain"/>
    <property type="match status" value="1"/>
</dbReference>